<dbReference type="RefSeq" id="WP_138002255.1">
    <property type="nucleotide sequence ID" value="NZ_QGQD01000038.1"/>
</dbReference>
<dbReference type="AlphaFoldDB" id="A0A4U8QJS0"/>
<protein>
    <submittedName>
        <fullName evidence="2">Uncharacterized protein</fullName>
    </submittedName>
</protein>
<dbReference type="STRING" id="180332.GCA_000797495_03373"/>
<dbReference type="EMBL" id="QGQD01000038">
    <property type="protein sequence ID" value="TLD01446.1"/>
    <property type="molecule type" value="Genomic_DNA"/>
</dbReference>
<evidence type="ECO:0000313" key="3">
    <source>
        <dbReference type="Proteomes" id="UP000306509"/>
    </source>
</evidence>
<evidence type="ECO:0000313" key="2">
    <source>
        <dbReference type="EMBL" id="TLD01446.1"/>
    </source>
</evidence>
<name>A0A4U8QJS0_9FIRM</name>
<reference evidence="2 3" key="1">
    <citation type="journal article" date="2019" name="Anaerobe">
        <title>Detection of Robinsoniella peoriensis in multiple bone samples of a trauma patient.</title>
        <authorList>
            <person name="Schrottner P."/>
            <person name="Hartwich K."/>
            <person name="Bunk B."/>
            <person name="Schober I."/>
            <person name="Helbig S."/>
            <person name="Rudolph W.W."/>
            <person name="Gunzer F."/>
        </authorList>
    </citation>
    <scope>NUCLEOTIDE SEQUENCE [LARGE SCALE GENOMIC DNA]</scope>
    <source>
        <strain evidence="2 3">DSM 106044</strain>
    </source>
</reference>
<organism evidence="2 3">
    <name type="scientific">Robinsoniella peoriensis</name>
    <dbReference type="NCBI Taxonomy" id="180332"/>
    <lineage>
        <taxon>Bacteria</taxon>
        <taxon>Bacillati</taxon>
        <taxon>Bacillota</taxon>
        <taxon>Clostridia</taxon>
        <taxon>Lachnospirales</taxon>
        <taxon>Lachnospiraceae</taxon>
        <taxon>Robinsoniella</taxon>
    </lineage>
</organism>
<sequence length="86" mass="10297">MSDQKQNEIEAKIIRLRDLEEKQKRNFKREKQRKKGFIGIGIILLIVLMIFAIIQVTYIAGQYYTLRRQINIMDEQIKQLASDMRL</sequence>
<gene>
    <name evidence="2" type="ORF">DSM106044_01666</name>
</gene>
<feature type="transmembrane region" description="Helical" evidence="1">
    <location>
        <begin position="37"/>
        <end position="60"/>
    </location>
</feature>
<evidence type="ECO:0000256" key="1">
    <source>
        <dbReference type="SAM" id="Phobius"/>
    </source>
</evidence>
<keyword evidence="1" id="KW-1133">Transmembrane helix</keyword>
<dbReference type="Proteomes" id="UP000306509">
    <property type="component" value="Unassembled WGS sequence"/>
</dbReference>
<keyword evidence="1" id="KW-0472">Membrane</keyword>
<keyword evidence="1" id="KW-0812">Transmembrane</keyword>
<proteinExistence type="predicted"/>
<comment type="caution">
    <text evidence="2">The sequence shown here is derived from an EMBL/GenBank/DDBJ whole genome shotgun (WGS) entry which is preliminary data.</text>
</comment>
<keyword evidence="3" id="KW-1185">Reference proteome</keyword>
<accession>A0A4U8QJS0</accession>